<dbReference type="EMBL" id="JANHAX010000002">
    <property type="protein sequence ID" value="MDQ2089996.1"/>
    <property type="molecule type" value="Genomic_DNA"/>
</dbReference>
<dbReference type="RefSeq" id="WP_306735263.1">
    <property type="nucleotide sequence ID" value="NZ_JANHAX010000002.1"/>
</dbReference>
<keyword evidence="1" id="KW-1133">Transmembrane helix</keyword>
<dbReference type="AlphaFoldDB" id="A0AAE3WBP3"/>
<proteinExistence type="predicted"/>
<keyword evidence="1" id="KW-0472">Membrane</keyword>
<dbReference type="Proteomes" id="UP001226762">
    <property type="component" value="Unassembled WGS sequence"/>
</dbReference>
<evidence type="ECO:0000313" key="2">
    <source>
        <dbReference type="EMBL" id="MDQ2089996.1"/>
    </source>
</evidence>
<reference evidence="2" key="2">
    <citation type="submission" date="2023-02" db="EMBL/GenBank/DDBJ databases">
        <title>'Rhodoalgimonas zhirmunskyi' gen. nov., isolated from a red alga.</title>
        <authorList>
            <person name="Nedashkovskaya O.I."/>
            <person name="Otstavnykh N.Y."/>
            <person name="Bystritskaya E.P."/>
            <person name="Balabanova L.A."/>
            <person name="Isaeva M.P."/>
        </authorList>
    </citation>
    <scope>NUCLEOTIDE SEQUENCE</scope>
    <source>
        <strain evidence="2">KCTC 52189</strain>
    </source>
</reference>
<comment type="caution">
    <text evidence="2">The sequence shown here is derived from an EMBL/GenBank/DDBJ whole genome shotgun (WGS) entry which is preliminary data.</text>
</comment>
<reference evidence="2" key="1">
    <citation type="submission" date="2022-07" db="EMBL/GenBank/DDBJ databases">
        <authorList>
            <person name="Otstavnykh N."/>
            <person name="Isaeva M."/>
            <person name="Bystritskaya E."/>
        </authorList>
    </citation>
    <scope>NUCLEOTIDE SEQUENCE</scope>
    <source>
        <strain evidence="2">KCTC 52189</strain>
    </source>
</reference>
<keyword evidence="1" id="KW-0812">Transmembrane</keyword>
<keyword evidence="3" id="KW-1185">Reference proteome</keyword>
<evidence type="ECO:0000313" key="3">
    <source>
        <dbReference type="Proteomes" id="UP001226762"/>
    </source>
</evidence>
<gene>
    <name evidence="2" type="ORF">NO357_08820</name>
</gene>
<feature type="transmembrane region" description="Helical" evidence="1">
    <location>
        <begin position="95"/>
        <end position="121"/>
    </location>
</feature>
<organism evidence="2 3">
    <name type="scientific">Marimonas arenosa</name>
    <dbReference type="NCBI Taxonomy" id="1795305"/>
    <lineage>
        <taxon>Bacteria</taxon>
        <taxon>Pseudomonadati</taxon>
        <taxon>Pseudomonadota</taxon>
        <taxon>Alphaproteobacteria</taxon>
        <taxon>Rhodobacterales</taxon>
        <taxon>Paracoccaceae</taxon>
        <taxon>Marimonas</taxon>
    </lineage>
</organism>
<accession>A0AAE3WBP3</accession>
<protein>
    <submittedName>
        <fullName evidence="2">Uncharacterized protein</fullName>
    </submittedName>
</protein>
<evidence type="ECO:0000256" key="1">
    <source>
        <dbReference type="SAM" id="Phobius"/>
    </source>
</evidence>
<name>A0AAE3WBP3_9RHOB</name>
<sequence>MSDSQDITALASDLEARLDSKLGLRRGALPVRMRKAGRRLPRWVHRDAQVIGAALDLSAHPKLRRRVDQARVRAAHRRIADHIDQIDPKEQRTRFVLGVLAGLALNMLAMTGLLLAFLYWMKLI</sequence>